<keyword evidence="4" id="KW-1185">Reference proteome</keyword>
<comment type="caution">
    <text evidence="3">The sequence shown here is derived from an EMBL/GenBank/DDBJ whole genome shotgun (WGS) entry which is preliminary data.</text>
</comment>
<dbReference type="RefSeq" id="WP_163045442.1">
    <property type="nucleotide sequence ID" value="NZ_JAAAMJ010000017.1"/>
</dbReference>
<evidence type="ECO:0000259" key="2">
    <source>
        <dbReference type="Pfam" id="PF19993"/>
    </source>
</evidence>
<dbReference type="AlphaFoldDB" id="A0A6L9ML78"/>
<sequence length="308" mass="34339">MDLDLGEDASETEEGSETPPEEKGRLRRGEVLNRDELWPFRKSFSTTTISLVRDVKSGKSTLISALYASFCKGPLAEYSFKSSYTLTAFARLHHSALVRSERDIPTTPRTSRQDVGFFHLNVVGPGGEQHIMIADRSGEDFREARRNTDLIPNLWELQMADRVCFILDAGRMVNPETRTGYKREFKQQIWALLNNNAVAPGSTLEILSTKLDQLAPAGHSIPDLDELGEFERAVVSEFGQAGHRVDVRRICALPRSNYAVGILGLEDLLRGWSHEKPAGVALPLPAVAPARWIDQMMSPHRLCADRVG</sequence>
<feature type="domain" description="Double-GTPase 2" evidence="2">
    <location>
        <begin position="49"/>
        <end position="272"/>
    </location>
</feature>
<dbReference type="EMBL" id="JAAAMJ010000017">
    <property type="protein sequence ID" value="NDV88597.1"/>
    <property type="molecule type" value="Genomic_DNA"/>
</dbReference>
<dbReference type="InterPro" id="IPR045528">
    <property type="entry name" value="DO-GTPase2"/>
</dbReference>
<feature type="compositionally biased region" description="Acidic residues" evidence="1">
    <location>
        <begin position="1"/>
        <end position="16"/>
    </location>
</feature>
<accession>A0A6L9ML78</accession>
<evidence type="ECO:0000256" key="1">
    <source>
        <dbReference type="SAM" id="MobiDB-lite"/>
    </source>
</evidence>
<proteinExistence type="predicted"/>
<evidence type="ECO:0000313" key="3">
    <source>
        <dbReference type="EMBL" id="NDV88597.1"/>
    </source>
</evidence>
<evidence type="ECO:0000313" key="4">
    <source>
        <dbReference type="Proteomes" id="UP000476332"/>
    </source>
</evidence>
<feature type="region of interest" description="Disordered" evidence="1">
    <location>
        <begin position="1"/>
        <end position="26"/>
    </location>
</feature>
<organism evidence="3 4">
    <name type="scientific">Aurantimonas aggregata</name>
    <dbReference type="NCBI Taxonomy" id="2047720"/>
    <lineage>
        <taxon>Bacteria</taxon>
        <taxon>Pseudomonadati</taxon>
        <taxon>Pseudomonadota</taxon>
        <taxon>Alphaproteobacteria</taxon>
        <taxon>Hyphomicrobiales</taxon>
        <taxon>Aurantimonadaceae</taxon>
        <taxon>Aurantimonas</taxon>
    </lineage>
</organism>
<protein>
    <recommendedName>
        <fullName evidence="2">Double-GTPase 2 domain-containing protein</fullName>
    </recommendedName>
</protein>
<reference evidence="3 4" key="1">
    <citation type="submission" date="2020-01" db="EMBL/GenBank/DDBJ databases">
        <title>Genomes of bacteria type strains.</title>
        <authorList>
            <person name="Chen J."/>
            <person name="Zhu S."/>
            <person name="Chen J."/>
        </authorList>
    </citation>
    <scope>NUCLEOTIDE SEQUENCE [LARGE SCALE GENOMIC DNA]</scope>
    <source>
        <strain evidence="3 4">KCTC 52919</strain>
    </source>
</reference>
<gene>
    <name evidence="3" type="ORF">GTW51_17995</name>
</gene>
<dbReference type="Pfam" id="PF19993">
    <property type="entry name" value="DO-GTPase2"/>
    <property type="match status" value="1"/>
</dbReference>
<name>A0A6L9ML78_9HYPH</name>
<dbReference type="Proteomes" id="UP000476332">
    <property type="component" value="Unassembled WGS sequence"/>
</dbReference>